<feature type="non-terminal residue" evidence="1">
    <location>
        <position position="1"/>
    </location>
</feature>
<evidence type="ECO:0000313" key="2">
    <source>
        <dbReference type="Proteomes" id="UP001145114"/>
    </source>
</evidence>
<dbReference type="EMBL" id="JAMZIH010003649">
    <property type="protein sequence ID" value="KAJ1676690.1"/>
    <property type="molecule type" value="Genomic_DNA"/>
</dbReference>
<sequence length="235" mass="26605">LGPSDHSRYQNAYADAERELSHWLKAYIKSIESQMNTGPQMSASNVDRKEIVSAPADDARLRWEKWFNQHDPELEPYFQPPPPPYSREIRHGSDDDTLQTRGSRRVASAEAATVMSSTAAHKVIAMLKHELQVLKRRYQELTRVFEGLDPINKEQNRRRRALASELRDLVDLLDIKGEQIATLVELQLHSSKRGSLAHTGHHQGLESTTKNARLLQSAKALQDILNLSKSLESGP</sequence>
<comment type="caution">
    <text evidence="1">The sequence shown here is derived from an EMBL/GenBank/DDBJ whole genome shotgun (WGS) entry which is preliminary data.</text>
</comment>
<evidence type="ECO:0000313" key="1">
    <source>
        <dbReference type="EMBL" id="KAJ1676690.1"/>
    </source>
</evidence>
<reference evidence="1" key="1">
    <citation type="submission" date="2022-06" db="EMBL/GenBank/DDBJ databases">
        <title>Phylogenomic reconstructions and comparative analyses of Kickxellomycotina fungi.</title>
        <authorList>
            <person name="Reynolds N.K."/>
            <person name="Stajich J.E."/>
            <person name="Barry K."/>
            <person name="Grigoriev I.V."/>
            <person name="Crous P."/>
            <person name="Smith M.E."/>
        </authorList>
    </citation>
    <scope>NUCLEOTIDE SEQUENCE</scope>
    <source>
        <strain evidence="1">RSA 2271</strain>
    </source>
</reference>
<dbReference type="Proteomes" id="UP001145114">
    <property type="component" value="Unassembled WGS sequence"/>
</dbReference>
<proteinExistence type="predicted"/>
<accession>A0ACC1HMS4</accession>
<gene>
    <name evidence="1" type="ORF">EV182_007678</name>
</gene>
<protein>
    <submittedName>
        <fullName evidence="1">Uncharacterized protein</fullName>
    </submittedName>
</protein>
<organism evidence="1 2">
    <name type="scientific">Spiromyces aspiralis</name>
    <dbReference type="NCBI Taxonomy" id="68401"/>
    <lineage>
        <taxon>Eukaryota</taxon>
        <taxon>Fungi</taxon>
        <taxon>Fungi incertae sedis</taxon>
        <taxon>Zoopagomycota</taxon>
        <taxon>Kickxellomycotina</taxon>
        <taxon>Kickxellomycetes</taxon>
        <taxon>Kickxellales</taxon>
        <taxon>Kickxellaceae</taxon>
        <taxon>Spiromyces</taxon>
    </lineage>
</organism>
<name>A0ACC1HMS4_9FUNG</name>
<keyword evidence="2" id="KW-1185">Reference proteome</keyword>